<dbReference type="Proteomes" id="UP001153269">
    <property type="component" value="Unassembled WGS sequence"/>
</dbReference>
<gene>
    <name evidence="1" type="ORF">PLEPLA_LOCUS4934</name>
</gene>
<sequence length="195" mass="21038">MQPISDKKGEKTNHSTVALLNIFTRDEVATPTKKGSNSPKFVFGPLVAFPSSDKQCCGCVEDQQAAVRGLRLCVPVPLAPNKDKSSPAKCLFSVAKSVSVTSAQKVCAAPVKQRYRLLHSHDSIDLRVCEPVLIVPSRPGTCMLIISSCQFMFILSLSTLHPVPSSKSRSTSIQPLRHLGHAPLSPGCLTNLSHH</sequence>
<proteinExistence type="predicted"/>
<protein>
    <submittedName>
        <fullName evidence="1">Uncharacterized protein</fullName>
    </submittedName>
</protein>
<reference evidence="1" key="1">
    <citation type="submission" date="2020-03" db="EMBL/GenBank/DDBJ databases">
        <authorList>
            <person name="Weist P."/>
        </authorList>
    </citation>
    <scope>NUCLEOTIDE SEQUENCE</scope>
</reference>
<keyword evidence="2" id="KW-1185">Reference proteome</keyword>
<dbReference type="EMBL" id="CADEAL010000247">
    <property type="protein sequence ID" value="CAB1417133.1"/>
    <property type="molecule type" value="Genomic_DNA"/>
</dbReference>
<organism evidence="1 2">
    <name type="scientific">Pleuronectes platessa</name>
    <name type="common">European plaice</name>
    <dbReference type="NCBI Taxonomy" id="8262"/>
    <lineage>
        <taxon>Eukaryota</taxon>
        <taxon>Metazoa</taxon>
        <taxon>Chordata</taxon>
        <taxon>Craniata</taxon>
        <taxon>Vertebrata</taxon>
        <taxon>Euteleostomi</taxon>
        <taxon>Actinopterygii</taxon>
        <taxon>Neopterygii</taxon>
        <taxon>Teleostei</taxon>
        <taxon>Neoteleostei</taxon>
        <taxon>Acanthomorphata</taxon>
        <taxon>Carangaria</taxon>
        <taxon>Pleuronectiformes</taxon>
        <taxon>Pleuronectoidei</taxon>
        <taxon>Pleuronectidae</taxon>
        <taxon>Pleuronectes</taxon>
    </lineage>
</organism>
<evidence type="ECO:0000313" key="2">
    <source>
        <dbReference type="Proteomes" id="UP001153269"/>
    </source>
</evidence>
<evidence type="ECO:0000313" key="1">
    <source>
        <dbReference type="EMBL" id="CAB1417133.1"/>
    </source>
</evidence>
<accession>A0A9N7TSX8</accession>
<dbReference type="AlphaFoldDB" id="A0A9N7TSX8"/>
<comment type="caution">
    <text evidence="1">The sequence shown here is derived from an EMBL/GenBank/DDBJ whole genome shotgun (WGS) entry which is preliminary data.</text>
</comment>
<name>A0A9N7TSX8_PLEPL</name>